<dbReference type="KEGG" id="mmy:MSC_1064"/>
<dbReference type="SUPFAM" id="SSF56112">
    <property type="entry name" value="Protein kinase-like (PK-like)"/>
    <property type="match status" value="1"/>
</dbReference>
<reference evidence="2 3" key="1">
    <citation type="journal article" date="2004" name="Genome Res.">
        <title>The genome sequence of Mycoplasma mycoides subsp. mycoides SC type strain PG1T, the causative agent of contagious bovine pleuropneumonia (CBPP).</title>
        <authorList>
            <person name="Westberg J."/>
            <person name="Persson A."/>
            <person name="Holmberg A."/>
            <person name="Goesmann A."/>
            <person name="Lundeberg J."/>
            <person name="Johansson K.-E."/>
            <person name="Pettersson B."/>
            <person name="Uhlen M."/>
        </authorList>
    </citation>
    <scope>NUCLEOTIDE SEQUENCE [LARGE SCALE GENOMIC DNA]</scope>
    <source>
        <strain evidence="2 3">PG1</strain>
    </source>
</reference>
<dbReference type="Pfam" id="PF01636">
    <property type="entry name" value="APH"/>
    <property type="match status" value="1"/>
</dbReference>
<name>Q6MRS6_MYCMS</name>
<dbReference type="InterPro" id="IPR011009">
    <property type="entry name" value="Kinase-like_dom_sf"/>
</dbReference>
<accession>Q6MRS6</accession>
<dbReference type="HOGENOM" id="CLU_1123571_0_0_14"/>
<sequence>MRDWILMKIKITKGGTNISYRIDNTFLQIKNYNNFNHQINYELLSNFDFVPKLISNNQKEIVWEYVDGIEPVIDLNNINLIAKQIKQLHNSNLIFPNNNLKQRVQYYRTKMNELNTQVEVINKYASLIDQILDSMQFDTPLHNDLFPFNMIQTDNKIYFVDWEYATMGDKHFELAYLIETSNMSSECEKVFLDLYKDYDQHKLLLNKIFVNYIVILWIRTQTSAPYNTTFFEQKIINYVTKLTI</sequence>
<evidence type="ECO:0000259" key="1">
    <source>
        <dbReference type="Pfam" id="PF01636"/>
    </source>
</evidence>
<keyword evidence="3" id="KW-1185">Reference proteome</keyword>
<protein>
    <submittedName>
        <fullName evidence="2">LICA protein</fullName>
    </submittedName>
</protein>
<dbReference type="PATRIC" id="fig|272632.4.peg.1152"/>
<dbReference type="Proteomes" id="UP000001016">
    <property type="component" value="Chromosome"/>
</dbReference>
<dbReference type="PANTHER" id="PTHR40086:SF1">
    <property type="entry name" value="CELL CYCLE REGULATOR CCRZ"/>
    <property type="match status" value="1"/>
</dbReference>
<dbReference type="InterPro" id="IPR052077">
    <property type="entry name" value="CcrZ_PhaseVar_Mediator"/>
</dbReference>
<evidence type="ECO:0000313" key="2">
    <source>
        <dbReference type="EMBL" id="CAE77665.1"/>
    </source>
</evidence>
<dbReference type="STRING" id="272632.MSC_1064"/>
<dbReference type="AlphaFoldDB" id="Q6MRS6"/>
<dbReference type="eggNOG" id="COG0510">
    <property type="taxonomic scope" value="Bacteria"/>
</dbReference>
<gene>
    <name evidence="2" type="ordered locus">MSC_1064</name>
</gene>
<dbReference type="PANTHER" id="PTHR40086">
    <property type="entry name" value="PHOSPHOTRANSFERASE YTMP-RELATED"/>
    <property type="match status" value="1"/>
</dbReference>
<feature type="domain" description="Aminoglycoside phosphotransferase" evidence="1">
    <location>
        <begin position="97"/>
        <end position="195"/>
    </location>
</feature>
<dbReference type="InterPro" id="IPR002575">
    <property type="entry name" value="Aminoglycoside_PTrfase"/>
</dbReference>
<dbReference type="EMBL" id="BX293980">
    <property type="protein sequence ID" value="CAE77665.1"/>
    <property type="molecule type" value="Genomic_DNA"/>
</dbReference>
<evidence type="ECO:0000313" key="3">
    <source>
        <dbReference type="Proteomes" id="UP000001016"/>
    </source>
</evidence>
<organism evidence="2 3">
    <name type="scientific">Mycoplasma mycoides subsp. mycoides SC (strain CCUG 32753 / NCTC 10114 / PG1)</name>
    <dbReference type="NCBI Taxonomy" id="272632"/>
    <lineage>
        <taxon>Bacteria</taxon>
        <taxon>Bacillati</taxon>
        <taxon>Mycoplasmatota</taxon>
        <taxon>Mollicutes</taxon>
        <taxon>Mycoplasmataceae</taxon>
        <taxon>Mycoplasma</taxon>
    </lineage>
</organism>
<dbReference type="Gene3D" id="3.90.1200.10">
    <property type="match status" value="1"/>
</dbReference>
<proteinExistence type="predicted"/>